<dbReference type="Pfam" id="PF08327">
    <property type="entry name" value="AHSA1"/>
    <property type="match status" value="1"/>
</dbReference>
<dbReference type="InterPro" id="IPR013538">
    <property type="entry name" value="ASHA1/2-like_C"/>
</dbReference>
<dbReference type="EMBL" id="JF819834">
    <property type="protein sequence ID" value="AEP40930.1"/>
    <property type="molecule type" value="Genomic_DNA"/>
</dbReference>
<sequence>MDDMDTWLGATERETGQREIGGQAGCSVRIRRSFPAPVGEVWSACTTRSRIDTWFLPVTGELRVGGTYQLESYAEGEIIRCEKPGFLSVTMAIQGAPGEAQLRLRENGEETVLEFEHTMAADAALWSAIAPEIGSAWEVALKYLERHLRGEQIDKSTFPTAADDELGSRCKKEWTAVVSG</sequence>
<evidence type="ECO:0000259" key="2">
    <source>
        <dbReference type="Pfam" id="PF08327"/>
    </source>
</evidence>
<name>G4XIM3_9PSEU</name>
<organism evidence="3">
    <name type="scientific">Amycolatopsis sp. FU40</name>
    <dbReference type="NCBI Taxonomy" id="2914159"/>
    <lineage>
        <taxon>Bacteria</taxon>
        <taxon>Bacillati</taxon>
        <taxon>Actinomycetota</taxon>
        <taxon>Actinomycetes</taxon>
        <taxon>Pseudonocardiales</taxon>
        <taxon>Pseudonocardiaceae</taxon>
        <taxon>Amycolatopsis</taxon>
    </lineage>
</organism>
<dbReference type="SUPFAM" id="SSF55961">
    <property type="entry name" value="Bet v1-like"/>
    <property type="match status" value="1"/>
</dbReference>
<feature type="domain" description="Activator of Hsp90 ATPase homologue 1/2-like C-terminal" evidence="2">
    <location>
        <begin position="36"/>
        <end position="147"/>
    </location>
</feature>
<protein>
    <submittedName>
        <fullName evidence="3">Polyketide cyclase</fullName>
    </submittedName>
</protein>
<comment type="similarity">
    <text evidence="1">Belongs to the AHA1 family.</text>
</comment>
<reference evidence="3" key="1">
    <citation type="journal article" date="2011" name="Tetrahedron">
        <title>Biosynthesis of the Apoptolidins in Nocardiopsis sp. FU 40.</title>
        <authorList>
            <person name="Du Y."/>
            <person name="Derewacz D.K."/>
            <person name="Deguire S.M."/>
            <person name="Teske J."/>
            <person name="Ravel J."/>
            <person name="Sulikowski G.A."/>
            <person name="Bachmann B.O."/>
        </authorList>
    </citation>
    <scope>NUCLEOTIDE SEQUENCE</scope>
</reference>
<proteinExistence type="inferred from homology"/>
<dbReference type="InterPro" id="IPR023393">
    <property type="entry name" value="START-like_dom_sf"/>
</dbReference>
<evidence type="ECO:0000313" key="3">
    <source>
        <dbReference type="EMBL" id="AEP40930.1"/>
    </source>
</evidence>
<dbReference type="Gene3D" id="3.30.530.20">
    <property type="match status" value="1"/>
</dbReference>
<accession>G4XIM3</accession>
<dbReference type="RefSeq" id="WP_237597066.1">
    <property type="nucleotide sequence ID" value="NZ_CP091381.1"/>
</dbReference>
<dbReference type="AlphaFoldDB" id="G4XIM3"/>
<evidence type="ECO:0000256" key="1">
    <source>
        <dbReference type="ARBA" id="ARBA00006817"/>
    </source>
</evidence>
<gene>
    <name evidence="3" type="primary">apoG</name>
</gene>